<evidence type="ECO:0000313" key="4">
    <source>
        <dbReference type="Proteomes" id="UP001396334"/>
    </source>
</evidence>
<dbReference type="PANTHER" id="PTHR12741">
    <property type="entry name" value="LYST-INTERACTING PROTEIN LIP5 DOPAMINE RESPONSIVE PROTEIN DRG-1"/>
    <property type="match status" value="1"/>
</dbReference>
<dbReference type="Proteomes" id="UP001396334">
    <property type="component" value="Unassembled WGS sequence"/>
</dbReference>
<feature type="domain" description="1,3-beta-glucan synthase component FKS1-like" evidence="2">
    <location>
        <begin position="1"/>
        <end position="94"/>
    </location>
</feature>
<feature type="transmembrane region" description="Helical" evidence="1">
    <location>
        <begin position="172"/>
        <end position="189"/>
    </location>
</feature>
<feature type="transmembrane region" description="Helical" evidence="1">
    <location>
        <begin position="143"/>
        <end position="160"/>
    </location>
</feature>
<organism evidence="3 4">
    <name type="scientific">Hibiscus sabdariffa</name>
    <name type="common">roselle</name>
    <dbReference type="NCBI Taxonomy" id="183260"/>
    <lineage>
        <taxon>Eukaryota</taxon>
        <taxon>Viridiplantae</taxon>
        <taxon>Streptophyta</taxon>
        <taxon>Embryophyta</taxon>
        <taxon>Tracheophyta</taxon>
        <taxon>Spermatophyta</taxon>
        <taxon>Magnoliopsida</taxon>
        <taxon>eudicotyledons</taxon>
        <taxon>Gunneridae</taxon>
        <taxon>Pentapetalae</taxon>
        <taxon>rosids</taxon>
        <taxon>malvids</taxon>
        <taxon>Malvales</taxon>
        <taxon>Malvaceae</taxon>
        <taxon>Malvoideae</taxon>
        <taxon>Hibiscus</taxon>
    </lineage>
</organism>
<keyword evidence="1" id="KW-0812">Transmembrane</keyword>
<accession>A0ABR2REZ3</accession>
<dbReference type="PANTHER" id="PTHR12741:SF16">
    <property type="entry name" value="CALLOSE SYNTHASE 7"/>
    <property type="match status" value="1"/>
</dbReference>
<comment type="caution">
    <text evidence="3">The sequence shown here is derived from an EMBL/GenBank/DDBJ whole genome shotgun (WGS) entry which is preliminary data.</text>
</comment>
<reference evidence="3 4" key="1">
    <citation type="journal article" date="2024" name="G3 (Bethesda)">
        <title>Genome assembly of Hibiscus sabdariffa L. provides insights into metabolisms of medicinal natural products.</title>
        <authorList>
            <person name="Kim T."/>
        </authorList>
    </citation>
    <scope>NUCLEOTIDE SEQUENCE [LARGE SCALE GENOMIC DNA]</scope>
    <source>
        <strain evidence="3">TK-2024</strain>
        <tissue evidence="3">Old leaves</tissue>
    </source>
</reference>
<dbReference type="EMBL" id="JBBPBN010000023">
    <property type="protein sequence ID" value="KAK9011521.1"/>
    <property type="molecule type" value="Genomic_DNA"/>
</dbReference>
<dbReference type="InterPro" id="IPR026899">
    <property type="entry name" value="FKS1-like_dom1"/>
</dbReference>
<keyword evidence="1" id="KW-0472">Membrane</keyword>
<evidence type="ECO:0000313" key="3">
    <source>
        <dbReference type="EMBL" id="KAK9011521.1"/>
    </source>
</evidence>
<dbReference type="Pfam" id="PF14288">
    <property type="entry name" value="FKS1_dom1"/>
    <property type="match status" value="1"/>
</dbReference>
<keyword evidence="4" id="KW-1185">Reference proteome</keyword>
<dbReference type="SMART" id="SM01205">
    <property type="entry name" value="FKS1_dom1"/>
    <property type="match status" value="1"/>
</dbReference>
<evidence type="ECO:0000256" key="1">
    <source>
        <dbReference type="SAM" id="Phobius"/>
    </source>
</evidence>
<name>A0ABR2REZ3_9ROSI</name>
<protein>
    <recommendedName>
        <fullName evidence="2">1,3-beta-glucan synthase component FKS1-like domain-containing protein</fullName>
    </recommendedName>
</protein>
<sequence length="198" mass="23234">MPECLCYIFHNMANEVYGILSNIALPVNGDTYQTAAPDDESFLRNVITPIYNVLRREARSNKGGKASHSKWRNYDDLNEYFWSGKCFKLGWPMNLEADFFLHSDGLPFANQRNNQVTVRKRKLKVNFVEARTFWHLYRSFDRMWMFFTMAFQAMLIVAWNSGSLRGFFDKDIFRKVLTIFITAAFLNFLQGTRLFLAS</sequence>
<evidence type="ECO:0000259" key="2">
    <source>
        <dbReference type="SMART" id="SM01205"/>
    </source>
</evidence>
<proteinExistence type="predicted"/>
<gene>
    <name evidence="3" type="ORF">V6N11_044369</name>
</gene>
<keyword evidence="1" id="KW-1133">Transmembrane helix</keyword>